<dbReference type="EC" id="2.4.-.-" evidence="4"/>
<dbReference type="Gene3D" id="3.40.50.2000">
    <property type="entry name" value="Glycogen Phosphorylase B"/>
    <property type="match status" value="2"/>
</dbReference>
<evidence type="ECO:0000313" key="4">
    <source>
        <dbReference type="EMBL" id="MFC4241963.1"/>
    </source>
</evidence>
<proteinExistence type="predicted"/>
<accession>A0ABV8Q2M3</accession>
<protein>
    <submittedName>
        <fullName evidence="4">Glycosyltransferase</fullName>
        <ecNumber evidence="4">2.4.-.-</ecNumber>
    </submittedName>
</protein>
<dbReference type="RefSeq" id="WP_390226734.1">
    <property type="nucleotide sequence ID" value="NZ_JBHSCN010000002.1"/>
</dbReference>
<organism evidence="4 5">
    <name type="scientific">Gryllotalpicola reticulitermitis</name>
    <dbReference type="NCBI Taxonomy" id="1184153"/>
    <lineage>
        <taxon>Bacteria</taxon>
        <taxon>Bacillati</taxon>
        <taxon>Actinomycetota</taxon>
        <taxon>Actinomycetes</taxon>
        <taxon>Micrococcales</taxon>
        <taxon>Microbacteriaceae</taxon>
        <taxon>Gryllotalpicola</taxon>
    </lineage>
</organism>
<feature type="domain" description="GtfA extended beta-sheet meander" evidence="3">
    <location>
        <begin position="108"/>
        <end position="176"/>
    </location>
</feature>
<evidence type="ECO:0000256" key="1">
    <source>
        <dbReference type="ARBA" id="ARBA00022676"/>
    </source>
</evidence>
<keyword evidence="5" id="KW-1185">Reference proteome</keyword>
<evidence type="ECO:0000313" key="5">
    <source>
        <dbReference type="Proteomes" id="UP001595900"/>
    </source>
</evidence>
<dbReference type="InterPro" id="IPR054396">
    <property type="entry name" value="GtfA_EBD"/>
</dbReference>
<dbReference type="GO" id="GO:0016757">
    <property type="term" value="F:glycosyltransferase activity"/>
    <property type="evidence" value="ECO:0007669"/>
    <property type="project" value="UniProtKB-KW"/>
</dbReference>
<keyword evidence="1 4" id="KW-0328">Glycosyltransferase</keyword>
<name>A0ABV8Q2M3_9MICO</name>
<dbReference type="Pfam" id="PF13692">
    <property type="entry name" value="Glyco_trans_1_4"/>
    <property type="match status" value="1"/>
</dbReference>
<gene>
    <name evidence="4" type="ORF">ACFOYW_01145</name>
</gene>
<keyword evidence="2 4" id="KW-0808">Transferase</keyword>
<evidence type="ECO:0000259" key="3">
    <source>
        <dbReference type="Pfam" id="PF22145"/>
    </source>
</evidence>
<dbReference type="PANTHER" id="PTHR12526:SF629">
    <property type="entry name" value="TEICHURONIC ACID BIOSYNTHESIS GLYCOSYLTRANSFERASE TUAH-RELATED"/>
    <property type="match status" value="1"/>
</dbReference>
<comment type="caution">
    <text evidence="4">The sequence shown here is derived from an EMBL/GenBank/DDBJ whole genome shotgun (WGS) entry which is preliminary data.</text>
</comment>
<evidence type="ECO:0000256" key="2">
    <source>
        <dbReference type="ARBA" id="ARBA00022679"/>
    </source>
</evidence>
<sequence length="515" mass="57906">MRVYNINKAVGLASSGVEYAQVYRRRLFADIPWVDDYYVFTDYIGTNISYFSDRLDFPRPQVLWIYNLVTGRGAAPFALTIEAFVSMISQPHSDPQPRPGHIEVALTDSAVRYRIKTTDDRYVDRVETVVRDQLVRVDHYDASLNNVEYFHDNHLLRRDFYTPGGVIAAQQFYRGDAIARTLITPASPLHETPHRRRGRRSSSFRGDIVLEGRSQFFQFVFAHLFSRPDDLVIVDRALDVIDGIYPVIGEHRLYSVVHAEHFDLKQIDDGVLLWNNHYENVFTRPELVDGLIVSTHRQRERLEHQLAAQGLAGDLSVTCIPVGIAAPVAVESEHDPFAVVTASRLAEEKHIDVLIRAVSAARKRLPELRLDIYGEGDRGRLIAVIDELHAAEYVTLKGHHKLEGVLGAYGLYASASTSEGFGLSLLEALAEGLPIVGFDVDYGNREMVESGVNGCLVPCTLSDRDVDALADAIVHVLDSPSVTEMRRESLRKAEGYTAANVRKLWERLLREGEPC</sequence>
<dbReference type="EMBL" id="JBHSCN010000002">
    <property type="protein sequence ID" value="MFC4241963.1"/>
    <property type="molecule type" value="Genomic_DNA"/>
</dbReference>
<dbReference type="Pfam" id="PF22145">
    <property type="entry name" value="GtfA_EBD"/>
    <property type="match status" value="1"/>
</dbReference>
<reference evidence="5" key="1">
    <citation type="journal article" date="2019" name="Int. J. Syst. Evol. Microbiol.">
        <title>The Global Catalogue of Microorganisms (GCM) 10K type strain sequencing project: providing services to taxonomists for standard genome sequencing and annotation.</title>
        <authorList>
            <consortium name="The Broad Institute Genomics Platform"/>
            <consortium name="The Broad Institute Genome Sequencing Center for Infectious Disease"/>
            <person name="Wu L."/>
            <person name="Ma J."/>
        </authorList>
    </citation>
    <scope>NUCLEOTIDE SEQUENCE [LARGE SCALE GENOMIC DNA]</scope>
    <source>
        <strain evidence="5">CGMCC 1.10363</strain>
    </source>
</reference>
<dbReference type="SUPFAM" id="SSF53756">
    <property type="entry name" value="UDP-Glycosyltransferase/glycogen phosphorylase"/>
    <property type="match status" value="1"/>
</dbReference>
<dbReference type="PANTHER" id="PTHR12526">
    <property type="entry name" value="GLYCOSYLTRANSFERASE"/>
    <property type="match status" value="1"/>
</dbReference>
<dbReference type="Proteomes" id="UP001595900">
    <property type="component" value="Unassembled WGS sequence"/>
</dbReference>